<evidence type="ECO:0000313" key="2">
    <source>
        <dbReference type="Proteomes" id="UP000666240"/>
    </source>
</evidence>
<sequence>MRLTSDFFVAALTRRVFGDGGFAAVVRRGATEAGAIFVTSRNRFGEVTLYGPAAQTSYGEDCPAERQFSRLLDGADDASVEARLAKEMRFDPDIWIVDVEPGRLAVDELLSVDEP</sequence>
<proteinExistence type="predicted"/>
<dbReference type="Proteomes" id="UP000666240">
    <property type="component" value="Unassembled WGS sequence"/>
</dbReference>
<dbReference type="AlphaFoldDB" id="A0A8J7UJK1"/>
<accession>A0A8J7UJK1</accession>
<comment type="caution">
    <text evidence="1">The sequence shown here is derived from an EMBL/GenBank/DDBJ whole genome shotgun (WGS) entry which is preliminary data.</text>
</comment>
<dbReference type="Gene3D" id="3.40.1530.20">
    <property type="entry name" value="Protein of unknown function (DUF1491)"/>
    <property type="match status" value="1"/>
</dbReference>
<protein>
    <submittedName>
        <fullName evidence="1">DUF1491 family protein</fullName>
    </submittedName>
</protein>
<keyword evidence="2" id="KW-1185">Reference proteome</keyword>
<dbReference type="EMBL" id="JAGIYY010000002">
    <property type="protein sequence ID" value="MBP0438885.1"/>
    <property type="molecule type" value="Genomic_DNA"/>
</dbReference>
<organism evidence="1 2">
    <name type="scientific">Tianweitania sediminis</name>
    <dbReference type="NCBI Taxonomy" id="1502156"/>
    <lineage>
        <taxon>Bacteria</taxon>
        <taxon>Pseudomonadati</taxon>
        <taxon>Pseudomonadota</taxon>
        <taxon>Alphaproteobacteria</taxon>
        <taxon>Hyphomicrobiales</taxon>
        <taxon>Phyllobacteriaceae</taxon>
        <taxon>Tianweitania</taxon>
    </lineage>
</organism>
<dbReference type="RefSeq" id="WP_209334889.1">
    <property type="nucleotide sequence ID" value="NZ_JAGIYY010000002.1"/>
</dbReference>
<evidence type="ECO:0000313" key="1">
    <source>
        <dbReference type="EMBL" id="MBP0438885.1"/>
    </source>
</evidence>
<dbReference type="InterPro" id="IPR009964">
    <property type="entry name" value="DUF1491"/>
</dbReference>
<name>A0A8J7UJK1_9HYPH</name>
<reference evidence="1" key="1">
    <citation type="submission" date="2021-03" db="EMBL/GenBank/DDBJ databases">
        <title>Genome sequencing and assembly of Tianweitania sediminis.</title>
        <authorList>
            <person name="Chhetri G."/>
        </authorList>
    </citation>
    <scope>NUCLEOTIDE SEQUENCE</scope>
    <source>
        <strain evidence="1">Z8</strain>
    </source>
</reference>
<gene>
    <name evidence="1" type="ORF">J5Y06_09515</name>
</gene>
<dbReference type="Pfam" id="PF07372">
    <property type="entry name" value="DUF1491"/>
    <property type="match status" value="1"/>
</dbReference>